<dbReference type="EMBL" id="QEQD01000019">
    <property type="protein sequence ID" value="RDE99491.1"/>
    <property type="molecule type" value="Genomic_DNA"/>
</dbReference>
<dbReference type="CDD" id="cd00085">
    <property type="entry name" value="HNHc"/>
    <property type="match status" value="1"/>
</dbReference>
<reference evidence="2 3" key="1">
    <citation type="submission" date="2018-05" db="EMBL/GenBank/DDBJ databases">
        <title>Draft Genome Sequences for a Diverse set of 7 Haemophilus Species.</title>
        <authorList>
            <person name="Nichols M."/>
            <person name="Topaz N."/>
            <person name="Wang X."/>
            <person name="Wang X."/>
            <person name="Boxrud D."/>
        </authorList>
    </citation>
    <scope>NUCLEOTIDE SEQUENCE [LARGE SCALE GENOMIC DNA]</scope>
    <source>
        <strain evidence="2 3">C2010039593</strain>
    </source>
</reference>
<keyword evidence="2" id="KW-0540">Nuclease</keyword>
<organism evidence="2 3">
    <name type="scientific">Haemophilus parahaemolyticus</name>
    <dbReference type="NCBI Taxonomy" id="735"/>
    <lineage>
        <taxon>Bacteria</taxon>
        <taxon>Pseudomonadati</taxon>
        <taxon>Pseudomonadota</taxon>
        <taxon>Gammaproteobacteria</taxon>
        <taxon>Pasteurellales</taxon>
        <taxon>Pasteurellaceae</taxon>
        <taxon>Haemophilus</taxon>
    </lineage>
</organism>
<feature type="domain" description="HNH nuclease" evidence="1">
    <location>
        <begin position="47"/>
        <end position="105"/>
    </location>
</feature>
<dbReference type="Proteomes" id="UP000253999">
    <property type="component" value="Unassembled WGS sequence"/>
</dbReference>
<evidence type="ECO:0000313" key="3">
    <source>
        <dbReference type="Proteomes" id="UP000253999"/>
    </source>
</evidence>
<dbReference type="InterPro" id="IPR003615">
    <property type="entry name" value="HNH_nuc"/>
</dbReference>
<evidence type="ECO:0000313" key="2">
    <source>
        <dbReference type="EMBL" id="RDE99491.1"/>
    </source>
</evidence>
<accession>A0A369Z3I7</accession>
<keyword evidence="2" id="KW-0378">Hydrolase</keyword>
<dbReference type="GO" id="GO:0008270">
    <property type="term" value="F:zinc ion binding"/>
    <property type="evidence" value="ECO:0007669"/>
    <property type="project" value="InterPro"/>
</dbReference>
<dbReference type="AlphaFoldDB" id="A0A369Z3I7"/>
<sequence length="120" mass="14323">MPTQPLRRCSFPNCRNRVKFGRCEEHQQKKVDDRLPSSQRGYDHRWRKYRAEYLKHNPLCVRCLEIGRYTPATVIDHIKPVENGQADPLFWRVDNHQALCRDCHSYKTRVIDKRGFGAKK</sequence>
<dbReference type="GO" id="GO:0003676">
    <property type="term" value="F:nucleic acid binding"/>
    <property type="evidence" value="ECO:0007669"/>
    <property type="project" value="InterPro"/>
</dbReference>
<dbReference type="SMART" id="SM00507">
    <property type="entry name" value="HNHc"/>
    <property type="match status" value="1"/>
</dbReference>
<protein>
    <submittedName>
        <fullName evidence="2">HNH endonuclease</fullName>
    </submittedName>
</protein>
<dbReference type="GO" id="GO:0004519">
    <property type="term" value="F:endonuclease activity"/>
    <property type="evidence" value="ECO:0007669"/>
    <property type="project" value="UniProtKB-KW"/>
</dbReference>
<evidence type="ECO:0000259" key="1">
    <source>
        <dbReference type="SMART" id="SM00507"/>
    </source>
</evidence>
<proteinExistence type="predicted"/>
<dbReference type="Pfam" id="PF01844">
    <property type="entry name" value="HNH"/>
    <property type="match status" value="1"/>
</dbReference>
<dbReference type="RefSeq" id="WP_111313752.1">
    <property type="nucleotide sequence ID" value="NZ_QEQD01000019.1"/>
</dbReference>
<gene>
    <name evidence="2" type="ORF">DPV98_10850</name>
</gene>
<dbReference type="Gene3D" id="1.10.30.50">
    <property type="match status" value="1"/>
</dbReference>
<dbReference type="InterPro" id="IPR002711">
    <property type="entry name" value="HNH"/>
</dbReference>
<comment type="caution">
    <text evidence="2">The sequence shown here is derived from an EMBL/GenBank/DDBJ whole genome shotgun (WGS) entry which is preliminary data.</text>
</comment>
<name>A0A369Z3I7_HAEPH</name>
<keyword evidence="2" id="KW-0255">Endonuclease</keyword>